<evidence type="ECO:0000313" key="1">
    <source>
        <dbReference type="EMBL" id="KAH7981579.1"/>
    </source>
</evidence>
<evidence type="ECO:0000313" key="2">
    <source>
        <dbReference type="Proteomes" id="UP000821865"/>
    </source>
</evidence>
<accession>A0ACB8E4N1</accession>
<protein>
    <submittedName>
        <fullName evidence="1">Uncharacterized protein</fullName>
    </submittedName>
</protein>
<name>A0ACB8E4N1_DERSI</name>
<organism evidence="1 2">
    <name type="scientific">Dermacentor silvarum</name>
    <name type="common">Tick</name>
    <dbReference type="NCBI Taxonomy" id="543639"/>
    <lineage>
        <taxon>Eukaryota</taxon>
        <taxon>Metazoa</taxon>
        <taxon>Ecdysozoa</taxon>
        <taxon>Arthropoda</taxon>
        <taxon>Chelicerata</taxon>
        <taxon>Arachnida</taxon>
        <taxon>Acari</taxon>
        <taxon>Parasitiformes</taxon>
        <taxon>Ixodida</taxon>
        <taxon>Ixodoidea</taxon>
        <taxon>Ixodidae</taxon>
        <taxon>Rhipicephalinae</taxon>
        <taxon>Dermacentor</taxon>
    </lineage>
</organism>
<reference evidence="1" key="1">
    <citation type="submission" date="2020-05" db="EMBL/GenBank/DDBJ databases">
        <title>Large-scale comparative analyses of tick genomes elucidate their genetic diversity and vector capacities.</title>
        <authorList>
            <person name="Jia N."/>
            <person name="Wang J."/>
            <person name="Shi W."/>
            <person name="Du L."/>
            <person name="Sun Y."/>
            <person name="Zhan W."/>
            <person name="Jiang J."/>
            <person name="Wang Q."/>
            <person name="Zhang B."/>
            <person name="Ji P."/>
            <person name="Sakyi L.B."/>
            <person name="Cui X."/>
            <person name="Yuan T."/>
            <person name="Jiang B."/>
            <person name="Yang W."/>
            <person name="Lam T.T.-Y."/>
            <person name="Chang Q."/>
            <person name="Ding S."/>
            <person name="Wang X."/>
            <person name="Zhu J."/>
            <person name="Ruan X."/>
            <person name="Zhao L."/>
            <person name="Wei J."/>
            <person name="Que T."/>
            <person name="Du C."/>
            <person name="Cheng J."/>
            <person name="Dai P."/>
            <person name="Han X."/>
            <person name="Huang E."/>
            <person name="Gao Y."/>
            <person name="Liu J."/>
            <person name="Shao H."/>
            <person name="Ye R."/>
            <person name="Li L."/>
            <person name="Wei W."/>
            <person name="Wang X."/>
            <person name="Wang C."/>
            <person name="Yang T."/>
            <person name="Huo Q."/>
            <person name="Li W."/>
            <person name="Guo W."/>
            <person name="Chen H."/>
            <person name="Zhou L."/>
            <person name="Ni X."/>
            <person name="Tian J."/>
            <person name="Zhou Y."/>
            <person name="Sheng Y."/>
            <person name="Liu T."/>
            <person name="Pan Y."/>
            <person name="Xia L."/>
            <person name="Li J."/>
            <person name="Zhao F."/>
            <person name="Cao W."/>
        </authorList>
    </citation>
    <scope>NUCLEOTIDE SEQUENCE</scope>
    <source>
        <strain evidence="1">Dsil-2018</strain>
    </source>
</reference>
<sequence>MGLKSIRKVETTTSLLTNTKNSGQYRRNGSAVTFAHHVNSRFSRGAQLRGLRTISAKYGRTEIPAPVLHPDLRSTVLLKQLKQKLAADRGCHPGPLPESGAPVFARNFRPSPLWSARQELTPASASSLLVRMPDGNTWHRHADHVRPRLVTQPATSGATSEFYPAGGSTTTVAASEAPQAASVASCAAPVGPLPSSAPFSRPVNADPPEGATLAQGAPGVATPGSSTPVPKRSTRQRRPPDRYWPG</sequence>
<comment type="caution">
    <text evidence="1">The sequence shown here is derived from an EMBL/GenBank/DDBJ whole genome shotgun (WGS) entry which is preliminary data.</text>
</comment>
<dbReference type="EMBL" id="CM023470">
    <property type="protein sequence ID" value="KAH7981579.1"/>
    <property type="molecule type" value="Genomic_DNA"/>
</dbReference>
<keyword evidence="2" id="KW-1185">Reference proteome</keyword>
<gene>
    <name evidence="1" type="ORF">HPB49_025599</name>
</gene>
<dbReference type="Proteomes" id="UP000821865">
    <property type="component" value="Chromosome 1"/>
</dbReference>
<proteinExistence type="predicted"/>